<dbReference type="InterPro" id="IPR052918">
    <property type="entry name" value="Motility_Chemotaxis_Reg"/>
</dbReference>
<proteinExistence type="predicted"/>
<dbReference type="EMBL" id="JABFCS010000001">
    <property type="protein sequence ID" value="NNU42823.1"/>
    <property type="molecule type" value="Genomic_DNA"/>
</dbReference>
<dbReference type="NCBIfam" id="NF012211">
    <property type="entry name" value="tand_rpt_95"/>
    <property type="match status" value="12"/>
</dbReference>
<dbReference type="PANTHER" id="PTHR35580">
    <property type="entry name" value="CELL SURFACE GLYCOPROTEIN (S-LAYER PROTEIN)-LIKE PROTEIN"/>
    <property type="match status" value="1"/>
</dbReference>
<feature type="domain" description="Cadherin-like" evidence="1">
    <location>
        <begin position="2084"/>
        <end position="2178"/>
    </location>
</feature>
<organism evidence="3 4">
    <name type="scientific">Ramlibacter montanisoli</name>
    <dbReference type="NCBI Taxonomy" id="2732512"/>
    <lineage>
        <taxon>Bacteria</taxon>
        <taxon>Pseudomonadati</taxon>
        <taxon>Pseudomonadota</taxon>
        <taxon>Betaproteobacteria</taxon>
        <taxon>Burkholderiales</taxon>
        <taxon>Comamonadaceae</taxon>
        <taxon>Ramlibacter</taxon>
    </lineage>
</organism>
<dbReference type="SUPFAM" id="SSF63829">
    <property type="entry name" value="Calcium-dependent phosphotriesterase"/>
    <property type="match status" value="1"/>
</dbReference>
<dbReference type="InterPro" id="IPR010620">
    <property type="entry name" value="SBBP_repeat"/>
</dbReference>
<feature type="domain" description="Cadherin-like" evidence="1">
    <location>
        <begin position="3136"/>
        <end position="3229"/>
    </location>
</feature>
<name>A0A849KF45_9BURK</name>
<protein>
    <submittedName>
        <fullName evidence="3">Tandem-95 repeat protein</fullName>
    </submittedName>
</protein>
<dbReference type="Proteomes" id="UP000552954">
    <property type="component" value="Unassembled WGS sequence"/>
</dbReference>
<dbReference type="Pfam" id="PF17892">
    <property type="entry name" value="Cadherin_5"/>
    <property type="match status" value="9"/>
</dbReference>
<dbReference type="Pfam" id="PF25778">
    <property type="entry name" value="DUF7948"/>
    <property type="match status" value="1"/>
</dbReference>
<dbReference type="Pfam" id="PF17963">
    <property type="entry name" value="Big_9"/>
    <property type="match status" value="3"/>
</dbReference>
<dbReference type="InterPro" id="IPR041690">
    <property type="entry name" value="Cadherin_5"/>
</dbReference>
<reference evidence="3 4" key="2">
    <citation type="submission" date="2020-06" db="EMBL/GenBank/DDBJ databases">
        <title>Ramlibacter rhizophilus sp. nov., isolated from rhizosphere soil of national flower Mugunghwa from South Korea.</title>
        <authorList>
            <person name="Zheng-Fei Y."/>
            <person name="Huan T."/>
        </authorList>
    </citation>
    <scope>NUCLEOTIDE SEQUENCE [LARGE SCALE GENOMIC DNA]</scope>
    <source>
        <strain evidence="3 4">B156</strain>
    </source>
</reference>
<feature type="domain" description="Cadherin-like" evidence="1">
    <location>
        <begin position="2466"/>
        <end position="2560"/>
    </location>
</feature>
<evidence type="ECO:0000313" key="4">
    <source>
        <dbReference type="Proteomes" id="UP000552954"/>
    </source>
</evidence>
<feature type="domain" description="Cadherin-like" evidence="1">
    <location>
        <begin position="2946"/>
        <end position="3038"/>
    </location>
</feature>
<dbReference type="Pfam" id="PF06739">
    <property type="entry name" value="SBBP"/>
    <property type="match status" value="1"/>
</dbReference>
<feature type="domain" description="DUF7948" evidence="2">
    <location>
        <begin position="82"/>
        <end position="276"/>
    </location>
</feature>
<evidence type="ECO:0000259" key="2">
    <source>
        <dbReference type="Pfam" id="PF25778"/>
    </source>
</evidence>
<evidence type="ECO:0000259" key="1">
    <source>
        <dbReference type="Pfam" id="PF17892"/>
    </source>
</evidence>
<comment type="caution">
    <text evidence="3">The sequence shown here is derived from an EMBL/GenBank/DDBJ whole genome shotgun (WGS) entry which is preliminary data.</text>
</comment>
<dbReference type="InterPro" id="IPR036278">
    <property type="entry name" value="Sialidase_sf"/>
</dbReference>
<dbReference type="Gene3D" id="2.60.40.3440">
    <property type="match status" value="2"/>
</dbReference>
<evidence type="ECO:0000313" key="3">
    <source>
        <dbReference type="EMBL" id="NNU42823.1"/>
    </source>
</evidence>
<gene>
    <name evidence="3" type="ORF">HK415_06040</name>
</gene>
<dbReference type="Gene3D" id="2.40.10.500">
    <property type="match status" value="1"/>
</dbReference>
<keyword evidence="4" id="KW-1185">Reference proteome</keyword>
<feature type="domain" description="Cadherin-like" evidence="1">
    <location>
        <begin position="3043"/>
        <end position="3133"/>
    </location>
</feature>
<dbReference type="PANTHER" id="PTHR35580:SF1">
    <property type="entry name" value="PHYTASE-LIKE DOMAIN-CONTAINING PROTEIN"/>
    <property type="match status" value="1"/>
</dbReference>
<feature type="domain" description="Cadherin-like" evidence="1">
    <location>
        <begin position="2850"/>
        <end position="2944"/>
    </location>
</feature>
<dbReference type="Gene3D" id="2.60.40.2810">
    <property type="match status" value="10"/>
</dbReference>
<reference evidence="3 4" key="1">
    <citation type="submission" date="2020-05" db="EMBL/GenBank/DDBJ databases">
        <authorList>
            <person name="Khan S.A."/>
            <person name="Jeon C.O."/>
            <person name="Chun B.H."/>
        </authorList>
    </citation>
    <scope>NUCLEOTIDE SEQUENCE [LARGE SCALE GENOMIC DNA]</scope>
    <source>
        <strain evidence="3 4">B156</strain>
    </source>
</reference>
<feature type="domain" description="Cadherin-like" evidence="1">
    <location>
        <begin position="2658"/>
        <end position="2752"/>
    </location>
</feature>
<feature type="domain" description="Cadherin-like" evidence="1">
    <location>
        <begin position="2755"/>
        <end position="2847"/>
    </location>
</feature>
<dbReference type="InterPro" id="IPR057708">
    <property type="entry name" value="DUF7948"/>
</dbReference>
<dbReference type="RefSeq" id="WP_171557337.1">
    <property type="nucleotide sequence ID" value="NZ_JABFCS010000001.1"/>
</dbReference>
<feature type="domain" description="Cadherin-like" evidence="1">
    <location>
        <begin position="2278"/>
        <end position="2369"/>
    </location>
</feature>
<dbReference type="SUPFAM" id="SSF50939">
    <property type="entry name" value="Sialidases"/>
    <property type="match status" value="1"/>
</dbReference>
<sequence>MLKDLLRRKRPARARRVALHAEWLEPRLLYSADAGALLAATTDTQSAETRTLTSTYEYGAQAAATPTAAEVRAAYALTPLQFEAEAGQLGEGVDFAASGVGYAVRLGSGQAELLLDGADQAVRLELVGAAPGTAVGENLQQTRSNYLVGAQQDWVTDIANYGSVRYQGVYDGIDIRYYGNQGQLEYDFLLAAGADASQLQLRFHGTDSVRLDANGDLVLAVAGTAREIRFQAPVSYQEGPGGREAVDSRYELQADGSVRIVVGAYDTSRALVVDPVLLHASYFGEGGAETALGVAVGGDGSVYVTGHTTSSAGSFATRIAGGSDGNEAYVAKFSADLGTLVYATRVGGSGNEQGTSITVDAGGNAIVTGWTRSTDFAGVGTGSDQASRSGTQDAFLFKLDAAGNALVFSTYIGGGGNTDTGGGVAVDAGGNVYAAGTLSGSSDDAFVYKYSAGGASALKLQYGGSGADGAAGIALDSAGNLYVAGNTLSSDLAITGGAQAQAMAGGDGFLVKYSAAGSILYSTYIGHMKADTVTALAASDDGKAYVVGRTRDPDQGFATTPGAFATTAYAHETGFLRIYDTSVAGSGSLAYSTFVGGSRNAGGTLSATLTDSPTGVAVSGGYVAIVGQTDTSDFPTTADALQSSNTSGQTGFVMVLHPQGTGSGDLVYGSYYGTGFAPGAAAWGSGERLYVAGSTVTAGLATADGYMDAIGTGGDGLVAVFNAFPNRAPVLDGAADLPAQLEDAGAGSGTLVSALVAGHASDQDSGALQGIAVTAVDSANGSWQYTLDGVAWSTLAMPPAGQGLLLAADSATRVRFVPDADFSGSSSITFRAWDRSTGAAGATVAIPSPGGNSAFSSATASPTVTVTGVNDAPVRVGAPAASLAFAQSATPVSLAAAGFNFAPGGGSDEATQAITIVVTRLPTGAGSLQLADGTAVVLGNTYTLAQLQAMRLQTAGPGSDTFSFTVRDSGGTADGGVDSLGIQNLAIAVSNVAPVLGTPNAFTQLEDAPGSGTRVSDIVAGGVSDPGGAYGIAVVSVPSPGSANGTWQYSLDGGGSWLTLVGGNTSALLLGPDARVRFVNDTVSANGPVQGFSFRAWDGSSGSQGDGNANTNINGGSSAFSTATATAALSIAPVNDAPLRYRVSLGTLLPAPSSVTVNEGSGLSSLGLGALEYIPGDSAQEFFSQVLTITVTGLPSAALGTVYLADGLTAVNANTSYTIQQVQGMRFRPAAGAQGVTGSFSWKVQDNGGTANGGVDTLDESITITVRNVAPTLTGANAIPGIVEDTPGNGMRVADLIAGRATDPGNMLGIAVTSAATTAAGSWQYTSDGGTTWNSLGAASSSNAVLLSTAGQWRVRFNPSADWNGITPALTFRAWDRSSGAAGGTADTSVNGGTSAFSSATASATVTVGAVNDAPTRTDAPGVALAPLILLDGSPLTSLGLAGVSFGPGGGTDEASQAITSYRITSLPSGLGTTWLADGTQVVLNQAYSLAQIQGMQFLSYGVGALGTEAFSFAVTDSGNTLNGGSNTGTFTVSVVVNRAPVLNGANSPLTVFEDFDWTGNTPPGNPPPWAAPAQRSGMLVADVVAGQILDTTGSPGGMAVVGMTGSGTWQFTTDGGGNWITINSVSNGGALQLAADTQTRLRFLPSADFNSSIGTVSLTFRAWDQTVGSNGTYGDATYNGGPFAYSVATAVTVVTLTPRNDAPVAVGATGGTVEEGAEPVALLASGGYAPGPATATDEAAQALGYTFTAISDKVQILLADGVTAVALGTSYSQAQFQGMLFRSAANGTPGTGVVSFVVQDSGGTGNGAIDSATHSLTLTVTNRAPVLNGANPLAAIAEDATTNDGTLVSDLVAGQVVDPTGARGIAVIAADDNSNGSWQYTRDGGTTWTTFGTPSAGSARLLLADALTRVRFVPTADWNGTATIGFAAWDGSNGTAGSVGNAALAGSGTAFSTGTAASGITVLAVNDAPVGGVVADLTVAEDSGSTTLGLGAVSYAPGGGGDESGQVLAFTIAALPPATLGRITLADGTDVAPGDYTITQLRGMRFVTAANATGTGTFSFHVRDNGGGDDTLVQAVTITVTPVNDAPATAADVVAGTEDTPLTMDPATLAANDTDIDTPVGALAVTAVASGTGGTVALVNGSIVFTPAANFDGPATFSYTLSDGSGGTATGTVRVDVAAVNDNPVGGNDAVSATTTVPLFIPVAGLLGNDTDVDGDTLAISAVGTPQNGSVSIVGGNLLYNANVLFLGVDTFSYTVSDGRGGTATAFVSVNVGLGLNAPVAGTDNLGTTEDTPLVIPVADLLQNDFDLDGGTPVITGVSAVTGGTVSLAGSTITFTPTADFSGPARFSYTIDDGNGGVATGIVNVTVTPVNDAPVALADSASGNEDEVLTLAPVALLANDTDDGAGALAITGVANAVGGSVALVNGQIVFTPATNHFGAASFTYTVQDAQGLQATGTVSIVLADVNDAPVANADTVTGTEDVALVIAPADLLANDTDVDAGPRTVTSVGAAVGGTVGIVNGDIVFTPGANLNGAGAGSFSYTISDGRGGTSTATVTVNLSAVNDAPVARDDAITVAEDTPVTLLPATLLANDSDVDGSALTITAAGGGPDGTAQVVGGQVVFTPNTNFHGTTSFSYTIEDAQGASHVATVTVTVTPVNDAPAATDDAVTGNEDEPLVVNPAMLLGNDSDADGDSLAIVAVGDATGGTVAMSGVNVVFMPNANLNGIGAGSFSYTVSDGNGGLTTKTVTVNLTPVNDAPLARADLASTSEDTAITLATALLTGNDEDIEGNTLVVTGVGNSVGGSVQLSGTDVVFTPSADYVGVASFRYTISDGFGGTSTATVTVNVLPVNDLPVAVDDAVGSTPEDTPLTIAPATLLGNDTDPEGDGLSIISVADGPNGQVNLVGGNVVFTPDADFFGTAGFYYTISDGNGGLSTAFATVTVTPVNDAPLVGGDALTGSEDTPLTVTAAGLLANDSDVEGSVLTLTGVTPVSGGSVSLSGGVITFTPAAHFNGQAVFTYTVQDAVGAESIGTVTIDLAAAADAPVARDDTAAATEDVALTLAPATLLANDSEYDGEPVAITAVFDAVNGSVALINGSIVFTPGSNFAGTGSFRYTVMDASGASSDATVSVSVAEVNDAPVPGTPETLTGTEDQVFSVPIAGLLANDSDVDGDPLTISAVGGAFGGSVAIVGSDIVFTPNLNFFGAAGFSYTVSDGRGGTALVDVTLNVAAVDDATVTVADTASTPEDTVVSGNVLGNDSDVDSPLAVASFTIGSTSYGAGATVAIGAAGSFTLGANGA</sequence>
<accession>A0A849KF45</accession>